<comment type="catalytic activity">
    <reaction evidence="6">
        <text>a uridine in RNA = a pseudouridine in RNA</text>
        <dbReference type="Rhea" id="RHEA:48348"/>
        <dbReference type="Rhea" id="RHEA-COMP:12068"/>
        <dbReference type="Rhea" id="RHEA-COMP:12069"/>
        <dbReference type="ChEBI" id="CHEBI:65314"/>
        <dbReference type="ChEBI" id="CHEBI:65315"/>
    </reaction>
</comment>
<evidence type="ECO:0000256" key="5">
    <source>
        <dbReference type="PROSITE-ProRule" id="PRU00182"/>
    </source>
</evidence>
<comment type="similarity">
    <text evidence="1 6">Belongs to the pseudouridine synthase RluA family.</text>
</comment>
<evidence type="ECO:0000256" key="1">
    <source>
        <dbReference type="ARBA" id="ARBA00010876"/>
    </source>
</evidence>
<protein>
    <recommendedName>
        <fullName evidence="6">Pseudouridine synthase</fullName>
        <ecNumber evidence="6">5.4.99.-</ecNumber>
    </recommendedName>
</protein>
<dbReference type="AlphaFoldDB" id="A0A9Q9BYP1"/>
<dbReference type="InterPro" id="IPR006145">
    <property type="entry name" value="PsdUridine_synth_RsuA/RluA"/>
</dbReference>
<evidence type="ECO:0000256" key="3">
    <source>
        <dbReference type="ARBA" id="ARBA00036882"/>
    </source>
</evidence>
<evidence type="ECO:0000313" key="9">
    <source>
        <dbReference type="EMBL" id="UTO56420.1"/>
    </source>
</evidence>
<reference evidence="8" key="1">
    <citation type="journal article" date="2022" name="Microorganisms">
        <title>Assembly and Comparison of Ca. Neoehrlichia mikurensis Genomes.</title>
        <authorList>
            <person name="Azagi T."/>
            <person name="Dirks R.P."/>
            <person name="Yebra-Pimentel E.S."/>
            <person name="Schaap P.J."/>
            <person name="Koehorst J.J."/>
            <person name="Esser H.J."/>
            <person name="Sprong H."/>
        </authorList>
    </citation>
    <scope>NUCLEOTIDE SEQUENCE</scope>
    <source>
        <strain evidence="9">18-2804</strain>
        <strain evidence="8">18-2837</strain>
    </source>
</reference>
<dbReference type="GO" id="GO:0003723">
    <property type="term" value="F:RNA binding"/>
    <property type="evidence" value="ECO:0007669"/>
    <property type="project" value="UniProtKB-KW"/>
</dbReference>
<dbReference type="CDD" id="cd02869">
    <property type="entry name" value="PseudoU_synth_RluA_like"/>
    <property type="match status" value="1"/>
</dbReference>
<dbReference type="PROSITE" id="PS50889">
    <property type="entry name" value="S4"/>
    <property type="match status" value="1"/>
</dbReference>
<evidence type="ECO:0000313" key="8">
    <source>
        <dbReference type="EMBL" id="UTO55498.1"/>
    </source>
</evidence>
<dbReference type="InterPro" id="IPR006225">
    <property type="entry name" value="PsdUridine_synth_RluC/D"/>
</dbReference>
<evidence type="ECO:0000256" key="6">
    <source>
        <dbReference type="RuleBase" id="RU362028"/>
    </source>
</evidence>
<dbReference type="EMBL" id="CP089285">
    <property type="protein sequence ID" value="UTO56420.1"/>
    <property type="molecule type" value="Genomic_DNA"/>
</dbReference>
<dbReference type="Proteomes" id="UP001059985">
    <property type="component" value="Chromosome"/>
</dbReference>
<comment type="function">
    <text evidence="6">Responsible for synthesis of pseudouridine from uracil.</text>
</comment>
<dbReference type="EMBL" id="CP089286">
    <property type="protein sequence ID" value="UTO55498.1"/>
    <property type="molecule type" value="Genomic_DNA"/>
</dbReference>
<dbReference type="RefSeq" id="WP_218193966.1">
    <property type="nucleotide sequence ID" value="NZ_CP060793.1"/>
</dbReference>
<dbReference type="SMART" id="SM00363">
    <property type="entry name" value="S4"/>
    <property type="match status" value="1"/>
</dbReference>
<keyword evidence="5" id="KW-0694">RNA-binding</keyword>
<keyword evidence="11" id="KW-1185">Reference proteome</keyword>
<evidence type="ECO:0000313" key="11">
    <source>
        <dbReference type="Proteomes" id="UP001059985"/>
    </source>
</evidence>
<gene>
    <name evidence="9" type="ORF">LUA81_00140</name>
    <name evidence="8" type="ORF">LUA82_00135</name>
</gene>
<comment type="catalytic activity">
    <reaction evidence="3">
        <text>uridine(1911/1915/1917) in 23S rRNA = pseudouridine(1911/1915/1917) in 23S rRNA</text>
        <dbReference type="Rhea" id="RHEA:42524"/>
        <dbReference type="Rhea" id="RHEA-COMP:10097"/>
        <dbReference type="Rhea" id="RHEA-COMP:10098"/>
        <dbReference type="ChEBI" id="CHEBI:65314"/>
        <dbReference type="ChEBI" id="CHEBI:65315"/>
        <dbReference type="EC" id="5.4.99.23"/>
    </reaction>
</comment>
<accession>A0A9Q9BYP1</accession>
<dbReference type="PANTHER" id="PTHR21600:SF44">
    <property type="entry name" value="RIBOSOMAL LARGE SUBUNIT PSEUDOURIDINE SYNTHASE D"/>
    <property type="match status" value="1"/>
</dbReference>
<evidence type="ECO:0000256" key="2">
    <source>
        <dbReference type="ARBA" id="ARBA00023235"/>
    </source>
</evidence>
<dbReference type="Proteomes" id="UP001059822">
    <property type="component" value="Chromosome"/>
</dbReference>
<keyword evidence="2 6" id="KW-0413">Isomerase</keyword>
<proteinExistence type="inferred from homology"/>
<dbReference type="GO" id="GO:0160140">
    <property type="term" value="F:23S rRNA pseudouridine(1911/1915/1917) synthase activity"/>
    <property type="evidence" value="ECO:0007669"/>
    <property type="project" value="UniProtKB-EC"/>
</dbReference>
<dbReference type="GO" id="GO:0000455">
    <property type="term" value="P:enzyme-directed rRNA pseudouridine synthesis"/>
    <property type="evidence" value="ECO:0007669"/>
    <property type="project" value="TreeGrafter"/>
</dbReference>
<sequence>MTQKTVIIKLIEEKKSRLDIMIASKLSISRNKAQQLIANNHVKLYDKLINNKNYTINPNEIYEITIPTQEKHHHIIPNPNIPLDILYEDNDILVINKHAGITVHPGTGTKNDTIANALLARYNNISTVGSNTRPGIIHRLDKDTSGLMVIAKNQHAYYFLSNLFIHNKIIKEYFAIVWNIPNPAQDIIKTYIDVKRNNNKHMMTVTHSKGKLAITEYQVKERFHNIASLVKCKLHTGRTHQIRVHMSYIGNSIVGDQKYGKNSSKSIRYAPYNNFIRQFPRQALHACYMGFTHPSTNQYVEFRLKLSHDIQELISALRNIN</sequence>
<evidence type="ECO:0000256" key="4">
    <source>
        <dbReference type="PIRSR" id="PIRSR606225-1"/>
    </source>
</evidence>
<dbReference type="PANTHER" id="PTHR21600">
    <property type="entry name" value="MITOCHONDRIAL RNA PSEUDOURIDINE SYNTHASE"/>
    <property type="match status" value="1"/>
</dbReference>
<dbReference type="CDD" id="cd00165">
    <property type="entry name" value="S4"/>
    <property type="match status" value="1"/>
</dbReference>
<dbReference type="Pfam" id="PF00849">
    <property type="entry name" value="PseudoU_synth_2"/>
    <property type="match status" value="1"/>
</dbReference>
<evidence type="ECO:0000259" key="7">
    <source>
        <dbReference type="SMART" id="SM00363"/>
    </source>
</evidence>
<evidence type="ECO:0000313" key="10">
    <source>
        <dbReference type="Proteomes" id="UP001059822"/>
    </source>
</evidence>
<dbReference type="InterPro" id="IPR002942">
    <property type="entry name" value="S4_RNA-bd"/>
</dbReference>
<feature type="domain" description="RNA-binding S4" evidence="7">
    <location>
        <begin position="16"/>
        <end position="81"/>
    </location>
</feature>
<feature type="active site" evidence="4">
    <location>
        <position position="141"/>
    </location>
</feature>
<dbReference type="NCBIfam" id="TIGR00005">
    <property type="entry name" value="rluA_subfam"/>
    <property type="match status" value="1"/>
</dbReference>
<dbReference type="GO" id="GO:0160141">
    <property type="term" value="F:23S rRNA pseudouridine(955/2504/2580) synthase activity"/>
    <property type="evidence" value="ECO:0007669"/>
    <property type="project" value="UniProtKB-EC"/>
</dbReference>
<name>A0A9Q9BYP1_9RICK</name>
<organism evidence="8 10">
    <name type="scientific">Neoehrlichia mikurensis</name>
    <dbReference type="NCBI Taxonomy" id="89586"/>
    <lineage>
        <taxon>Bacteria</taxon>
        <taxon>Pseudomonadati</taxon>
        <taxon>Pseudomonadota</taxon>
        <taxon>Alphaproteobacteria</taxon>
        <taxon>Rickettsiales</taxon>
        <taxon>Anaplasmataceae</taxon>
        <taxon>Candidatus Neoehrlichia</taxon>
    </lineage>
</organism>
<dbReference type="PROSITE" id="PS01129">
    <property type="entry name" value="PSI_RLU"/>
    <property type="match status" value="1"/>
</dbReference>
<dbReference type="InterPro" id="IPR006224">
    <property type="entry name" value="PsdUridine_synth_RluA-like_CS"/>
</dbReference>
<dbReference type="Pfam" id="PF01479">
    <property type="entry name" value="S4"/>
    <property type="match status" value="1"/>
</dbReference>
<dbReference type="EC" id="5.4.99.-" evidence="6"/>
<dbReference type="InterPro" id="IPR050188">
    <property type="entry name" value="RluA_PseudoU_synthase"/>
</dbReference>